<keyword evidence="5 7" id="KW-0560">Oxidoreductase</keyword>
<dbReference type="HOGENOM" id="CLU_030231_0_0_10"/>
<dbReference type="Gene3D" id="3.40.605.10">
    <property type="entry name" value="Aldehyde Dehydrogenase, Chain A, domain 1"/>
    <property type="match status" value="1"/>
</dbReference>
<evidence type="ECO:0000256" key="1">
    <source>
        <dbReference type="ARBA" id="ARBA00004985"/>
    </source>
</evidence>
<evidence type="ECO:0000256" key="3">
    <source>
        <dbReference type="ARBA" id="ARBA00022650"/>
    </source>
</evidence>
<dbReference type="NCBIfam" id="TIGR00407">
    <property type="entry name" value="proA"/>
    <property type="match status" value="1"/>
</dbReference>
<dbReference type="InterPro" id="IPR016161">
    <property type="entry name" value="Ald_DH/histidinol_DH"/>
</dbReference>
<name>F3QRN1_9BACT</name>
<dbReference type="GO" id="GO:0004350">
    <property type="term" value="F:glutamate-5-semialdehyde dehydrogenase activity"/>
    <property type="evidence" value="ECO:0007669"/>
    <property type="project" value="UniProtKB-UniRule"/>
</dbReference>
<comment type="similarity">
    <text evidence="7">Belongs to the gamma-glutamyl phosphate reductase family.</text>
</comment>
<keyword evidence="4 7" id="KW-0521">NADP</keyword>
<dbReference type="InterPro" id="IPR000965">
    <property type="entry name" value="GPR_dom"/>
</dbReference>
<dbReference type="AlphaFoldDB" id="F3QRN1"/>
<dbReference type="GO" id="GO:0055129">
    <property type="term" value="P:L-proline biosynthetic process"/>
    <property type="evidence" value="ECO:0007669"/>
    <property type="project" value="UniProtKB-UniRule"/>
</dbReference>
<dbReference type="CDD" id="cd07079">
    <property type="entry name" value="ALDH_F18-19_ProA-GPR"/>
    <property type="match status" value="1"/>
</dbReference>
<comment type="function">
    <text evidence="7">Catalyzes the NADPH-dependent reduction of L-glutamate 5-phosphate into L-glutamate 5-semialdehyde and phosphate. The product spontaneously undergoes cyclization to form 1-pyrroline-5-carboxylate.</text>
</comment>
<protein>
    <recommendedName>
        <fullName evidence="7">Gamma-glutamyl phosphate reductase</fullName>
        <shortName evidence="7">GPR</shortName>
        <ecNumber evidence="7">1.2.1.41</ecNumber>
    </recommendedName>
    <alternativeName>
        <fullName evidence="7">Glutamate-5-semialdehyde dehydrogenase</fullName>
    </alternativeName>
    <alternativeName>
        <fullName evidence="7">Glutamyl-gamma-semialdehyde dehydrogenase</fullName>
        <shortName evidence="7">GSA dehydrogenase</shortName>
    </alternativeName>
</protein>
<dbReference type="HAMAP" id="MF_00412">
    <property type="entry name" value="ProA"/>
    <property type="match status" value="1"/>
</dbReference>
<evidence type="ECO:0000313" key="8">
    <source>
        <dbReference type="EMBL" id="EGG55969.1"/>
    </source>
</evidence>
<gene>
    <name evidence="7" type="primary">proA</name>
    <name evidence="8" type="ORF">HMPREF9442_00835</name>
</gene>
<proteinExistence type="inferred from homology"/>
<dbReference type="RefSeq" id="WP_008625496.1">
    <property type="nucleotide sequence ID" value="NZ_GL883826.1"/>
</dbReference>
<accession>F3QRN1</accession>
<dbReference type="GO" id="GO:0005737">
    <property type="term" value="C:cytoplasm"/>
    <property type="evidence" value="ECO:0007669"/>
    <property type="project" value="UniProtKB-SubCell"/>
</dbReference>
<evidence type="ECO:0000313" key="9">
    <source>
        <dbReference type="Proteomes" id="UP000005546"/>
    </source>
</evidence>
<dbReference type="UniPathway" id="UPA00098">
    <property type="reaction ID" value="UER00360"/>
</dbReference>
<dbReference type="PANTHER" id="PTHR11063">
    <property type="entry name" value="GLUTAMATE SEMIALDEHYDE DEHYDROGENASE"/>
    <property type="match status" value="1"/>
</dbReference>
<reference evidence="8 9" key="1">
    <citation type="submission" date="2011-02" db="EMBL/GenBank/DDBJ databases">
        <authorList>
            <person name="Weinstock G."/>
            <person name="Sodergren E."/>
            <person name="Clifton S."/>
            <person name="Fulton L."/>
            <person name="Fulton B."/>
            <person name="Courtney L."/>
            <person name="Fronick C."/>
            <person name="Harrison M."/>
            <person name="Strong C."/>
            <person name="Farmer C."/>
            <person name="Delahaunty K."/>
            <person name="Markovic C."/>
            <person name="Hall O."/>
            <person name="Minx P."/>
            <person name="Tomlinson C."/>
            <person name="Mitreva M."/>
            <person name="Hou S."/>
            <person name="Chen J."/>
            <person name="Wollam A."/>
            <person name="Pepin K.H."/>
            <person name="Johnson M."/>
            <person name="Bhonagiri V."/>
            <person name="Zhang X."/>
            <person name="Suruliraj S."/>
            <person name="Warren W."/>
            <person name="Chinwalla A."/>
            <person name="Mardis E.R."/>
            <person name="Wilson R.K."/>
        </authorList>
    </citation>
    <scope>NUCLEOTIDE SEQUENCE [LARGE SCALE GENOMIC DNA]</scope>
    <source>
        <strain evidence="8 9">YIT 11841</strain>
    </source>
</reference>
<dbReference type="STRING" id="762982.HMPREF9442_00835"/>
<dbReference type="PROSITE" id="PS01223">
    <property type="entry name" value="PROA"/>
    <property type="match status" value="1"/>
</dbReference>
<dbReference type="EMBL" id="AFBR01000022">
    <property type="protein sequence ID" value="EGG55969.1"/>
    <property type="molecule type" value="Genomic_DNA"/>
</dbReference>
<dbReference type="InterPro" id="IPR012134">
    <property type="entry name" value="Glu-5-SA_DH"/>
</dbReference>
<evidence type="ECO:0000256" key="2">
    <source>
        <dbReference type="ARBA" id="ARBA00022605"/>
    </source>
</evidence>
<keyword evidence="9" id="KW-1185">Reference proteome</keyword>
<organism evidence="8 9">
    <name type="scientific">Paraprevotella xylaniphila YIT 11841</name>
    <dbReference type="NCBI Taxonomy" id="762982"/>
    <lineage>
        <taxon>Bacteria</taxon>
        <taxon>Pseudomonadati</taxon>
        <taxon>Bacteroidota</taxon>
        <taxon>Bacteroidia</taxon>
        <taxon>Bacteroidales</taxon>
        <taxon>Prevotellaceae</taxon>
        <taxon>Paraprevotella</taxon>
    </lineage>
</organism>
<comment type="catalytic activity">
    <reaction evidence="6 7">
        <text>L-glutamate 5-semialdehyde + phosphate + NADP(+) = L-glutamyl 5-phosphate + NADPH + H(+)</text>
        <dbReference type="Rhea" id="RHEA:19541"/>
        <dbReference type="ChEBI" id="CHEBI:15378"/>
        <dbReference type="ChEBI" id="CHEBI:43474"/>
        <dbReference type="ChEBI" id="CHEBI:57783"/>
        <dbReference type="ChEBI" id="CHEBI:58066"/>
        <dbReference type="ChEBI" id="CHEBI:58274"/>
        <dbReference type="ChEBI" id="CHEBI:58349"/>
        <dbReference type="EC" id="1.2.1.41"/>
    </reaction>
</comment>
<keyword evidence="3 7" id="KW-0641">Proline biosynthesis</keyword>
<comment type="caution">
    <text evidence="8">The sequence shown here is derived from an EMBL/GenBank/DDBJ whole genome shotgun (WGS) entry which is preliminary data.</text>
</comment>
<evidence type="ECO:0000256" key="5">
    <source>
        <dbReference type="ARBA" id="ARBA00023002"/>
    </source>
</evidence>
<dbReference type="GO" id="GO:0050661">
    <property type="term" value="F:NADP binding"/>
    <property type="evidence" value="ECO:0007669"/>
    <property type="project" value="InterPro"/>
</dbReference>
<dbReference type="NCBIfam" id="NF001221">
    <property type="entry name" value="PRK00197.1"/>
    <property type="match status" value="1"/>
</dbReference>
<evidence type="ECO:0000256" key="7">
    <source>
        <dbReference type="HAMAP-Rule" id="MF_00412"/>
    </source>
</evidence>
<dbReference type="PANTHER" id="PTHR11063:SF8">
    <property type="entry name" value="DELTA-1-PYRROLINE-5-CARBOXYLATE SYNTHASE"/>
    <property type="match status" value="1"/>
</dbReference>
<dbReference type="eggNOG" id="COG0014">
    <property type="taxonomic scope" value="Bacteria"/>
</dbReference>
<dbReference type="EC" id="1.2.1.41" evidence="7"/>
<evidence type="ECO:0000256" key="6">
    <source>
        <dbReference type="ARBA" id="ARBA00049024"/>
    </source>
</evidence>
<dbReference type="OrthoDB" id="9809970at2"/>
<comment type="pathway">
    <text evidence="1 7">Amino-acid biosynthesis; L-proline biosynthesis; L-glutamate 5-semialdehyde from L-glutamate: step 2/2.</text>
</comment>
<keyword evidence="2 7" id="KW-0028">Amino-acid biosynthesis</keyword>
<dbReference type="PIRSF" id="PIRSF000151">
    <property type="entry name" value="GPR"/>
    <property type="match status" value="1"/>
</dbReference>
<dbReference type="Proteomes" id="UP000005546">
    <property type="component" value="Unassembled WGS sequence"/>
</dbReference>
<dbReference type="InterPro" id="IPR020593">
    <property type="entry name" value="G-glutamylP_reductase_CS"/>
</dbReference>
<dbReference type="Gene3D" id="3.40.309.10">
    <property type="entry name" value="Aldehyde Dehydrogenase, Chain A, domain 2"/>
    <property type="match status" value="1"/>
</dbReference>
<evidence type="ECO:0000256" key="4">
    <source>
        <dbReference type="ARBA" id="ARBA00022857"/>
    </source>
</evidence>
<dbReference type="InterPro" id="IPR016162">
    <property type="entry name" value="Ald_DH_N"/>
</dbReference>
<sequence>MDLTSLFERARAAGRELLQLPVGRVDEILRAVADEALAQSEYILSENARDLERMSPDNPMYDRLKLTSARLEGIAADTRHVADLPSPLGRVLKHTVLPNGLDLKRVSVPFGVIGVIYEARPNVSFDVFSLCLKAGSACVLKGGSDADFSNRAIVKVIHGVLERFGVNPDIVVLLPAEREATAALLQARGYVDLLIPRGSSALIQYVRENARIPVIETGAGVCHAYFDVDGDVRKGAAIVNNAKTRRVSVCNALDSVLVHASRLSDLPQLCAPLQESRVRIYADSRALTALQGHYPADLLEAATEKHFGTEFMDYKMAVKTVDSLDEALAHIARFGSGHSECIITENAGAAEKFLQLADAACVYANAPTSFTDGAQFGLGAEIGISTQKLHARGPMALEEITTYKWFVQGDGQVRPK</sequence>
<keyword evidence="7" id="KW-0963">Cytoplasm</keyword>
<comment type="subcellular location">
    <subcellularLocation>
        <location evidence="7">Cytoplasm</location>
    </subcellularLocation>
</comment>
<dbReference type="InterPro" id="IPR016163">
    <property type="entry name" value="Ald_DH_C"/>
</dbReference>
<dbReference type="SUPFAM" id="SSF53720">
    <property type="entry name" value="ALDH-like"/>
    <property type="match status" value="1"/>
</dbReference>